<dbReference type="OrthoDB" id="8684916at2"/>
<dbReference type="KEGG" id="cpau:EHF44_03725"/>
<protein>
    <recommendedName>
        <fullName evidence="4">Copper-binding protein</fullName>
    </recommendedName>
</protein>
<organism evidence="2 3">
    <name type="scientific">Cupriavidus pauculus</name>
    <dbReference type="NCBI Taxonomy" id="82633"/>
    <lineage>
        <taxon>Bacteria</taxon>
        <taxon>Pseudomonadati</taxon>
        <taxon>Pseudomonadota</taxon>
        <taxon>Betaproteobacteria</taxon>
        <taxon>Burkholderiales</taxon>
        <taxon>Burkholderiaceae</taxon>
        <taxon>Cupriavidus</taxon>
    </lineage>
</organism>
<accession>A0A3G8H477</accession>
<evidence type="ECO:0008006" key="4">
    <source>
        <dbReference type="Google" id="ProtNLM"/>
    </source>
</evidence>
<reference evidence="3" key="1">
    <citation type="submission" date="2018-11" db="EMBL/GenBank/DDBJ databases">
        <title>FDA dAtabase for Regulatory Grade micrObial Sequences (FDA-ARGOS): Supporting development and validation of Infectious Disease Dx tests.</title>
        <authorList>
            <person name="Goldberg B."/>
            <person name="Campos J."/>
            <person name="Tallon L."/>
            <person name="Sadzewicz L."/>
            <person name="Zhao X."/>
            <person name="Vavikolanu K."/>
            <person name="Mehta A."/>
            <person name="Aluvathingal J."/>
            <person name="Nadendla S."/>
            <person name="Geyer C."/>
            <person name="Nandy P."/>
            <person name="Yan Y."/>
            <person name="Sichtig H."/>
        </authorList>
    </citation>
    <scope>NUCLEOTIDE SEQUENCE [LARGE SCALE GENOMIC DNA]</scope>
    <source>
        <strain evidence="3">FDAARGOS_614</strain>
    </source>
</reference>
<sequence length="187" mass="19490">MAAGLLAALPGHAQPDMKTDLTRTPGQATASGTVTATAVITAIDAANRKLTLKTQQGKTVEMTVGPEARNFEQLKVGDKVTVSYREALTVSLKKGSGAASMQEKEIADRAQPGARPGGTVGREVTVVAQVVAVNREAQIVTVKGPRGQIVDLMVSDPDQMKDVKKGDRVQAVYTEAVAVSVEPGAAR</sequence>
<evidence type="ECO:0000256" key="1">
    <source>
        <dbReference type="SAM" id="MobiDB-lite"/>
    </source>
</evidence>
<dbReference type="AlphaFoldDB" id="A0A3G8H477"/>
<dbReference type="Proteomes" id="UP000270411">
    <property type="component" value="Chromosome 1"/>
</dbReference>
<gene>
    <name evidence="2" type="ORF">EHF44_03725</name>
</gene>
<evidence type="ECO:0000313" key="3">
    <source>
        <dbReference type="Proteomes" id="UP000270411"/>
    </source>
</evidence>
<dbReference type="EMBL" id="CP033969">
    <property type="protein sequence ID" value="AZG15238.1"/>
    <property type="molecule type" value="Genomic_DNA"/>
</dbReference>
<name>A0A3G8H477_9BURK</name>
<proteinExistence type="predicted"/>
<feature type="region of interest" description="Disordered" evidence="1">
    <location>
        <begin position="9"/>
        <end position="29"/>
    </location>
</feature>
<evidence type="ECO:0000313" key="2">
    <source>
        <dbReference type="EMBL" id="AZG15238.1"/>
    </source>
</evidence>